<evidence type="ECO:0000256" key="3">
    <source>
        <dbReference type="ARBA" id="ARBA00022723"/>
    </source>
</evidence>
<dbReference type="GO" id="GO:0020037">
    <property type="term" value="F:heme binding"/>
    <property type="evidence" value="ECO:0007669"/>
    <property type="project" value="InterPro"/>
</dbReference>
<dbReference type="PANTHER" id="PTHR40942:SF4">
    <property type="entry name" value="CYTOCHROME C5"/>
    <property type="match status" value="1"/>
</dbReference>
<evidence type="ECO:0000256" key="5">
    <source>
        <dbReference type="ARBA" id="ARBA00023004"/>
    </source>
</evidence>
<dbReference type="InterPro" id="IPR009056">
    <property type="entry name" value="Cyt_c-like_dom"/>
</dbReference>
<keyword evidence="2" id="KW-0349">Heme</keyword>
<dbReference type="Pfam" id="PF13442">
    <property type="entry name" value="Cytochrome_CBB3"/>
    <property type="match status" value="1"/>
</dbReference>
<sequence length="119" mass="12512">MTRAGVFLVSALMLTACGAKTPPPPTPEQALALRPAEARLAGLYETSCHACHAVPGTGAPLVHDRAAWDPRWKQGEAVLLDHAIQGFNAMPATGQCATCTPDDFKALIRFMAGREDSAG</sequence>
<feature type="domain" description="Cytochrome c" evidence="7">
    <location>
        <begin position="37"/>
        <end position="111"/>
    </location>
</feature>
<dbReference type="AlphaFoldDB" id="A0A2W5WE42"/>
<evidence type="ECO:0000256" key="6">
    <source>
        <dbReference type="SAM" id="SignalP"/>
    </source>
</evidence>
<comment type="caution">
    <text evidence="8">The sequence shown here is derived from an EMBL/GenBank/DDBJ whole genome shotgun (WGS) entry which is preliminary data.</text>
</comment>
<keyword evidence="4" id="KW-0249">Electron transport</keyword>
<keyword evidence="5" id="KW-0408">Iron</keyword>
<proteinExistence type="predicted"/>
<organism evidence="8 9">
    <name type="scientific">Caulobacter segnis</name>
    <dbReference type="NCBI Taxonomy" id="88688"/>
    <lineage>
        <taxon>Bacteria</taxon>
        <taxon>Pseudomonadati</taxon>
        <taxon>Pseudomonadota</taxon>
        <taxon>Alphaproteobacteria</taxon>
        <taxon>Caulobacterales</taxon>
        <taxon>Caulobacteraceae</taxon>
        <taxon>Caulobacter</taxon>
    </lineage>
</organism>
<dbReference type="PANTHER" id="PTHR40942">
    <property type="match status" value="1"/>
</dbReference>
<dbReference type="EMBL" id="QFQZ01000074">
    <property type="protein sequence ID" value="PZR31888.1"/>
    <property type="molecule type" value="Genomic_DNA"/>
</dbReference>
<dbReference type="SUPFAM" id="SSF46626">
    <property type="entry name" value="Cytochrome c"/>
    <property type="match status" value="1"/>
</dbReference>
<accession>A0A2W5WE42</accession>
<keyword evidence="6" id="KW-0732">Signal</keyword>
<feature type="signal peptide" evidence="6">
    <location>
        <begin position="1"/>
        <end position="19"/>
    </location>
</feature>
<dbReference type="PROSITE" id="PS51257">
    <property type="entry name" value="PROKAR_LIPOPROTEIN"/>
    <property type="match status" value="1"/>
</dbReference>
<dbReference type="Proteomes" id="UP000249393">
    <property type="component" value="Unassembled WGS sequence"/>
</dbReference>
<reference evidence="8 9" key="1">
    <citation type="submission" date="2017-08" db="EMBL/GenBank/DDBJ databases">
        <title>Infants hospitalized years apart are colonized by the same room-sourced microbial strains.</title>
        <authorList>
            <person name="Brooks B."/>
            <person name="Olm M.R."/>
            <person name="Firek B.A."/>
            <person name="Baker R."/>
            <person name="Thomas B.C."/>
            <person name="Morowitz M.J."/>
            <person name="Banfield J.F."/>
        </authorList>
    </citation>
    <scope>NUCLEOTIDE SEQUENCE [LARGE SCALE GENOMIC DNA]</scope>
    <source>
        <strain evidence="8">S2_003_000_R2_4</strain>
    </source>
</reference>
<dbReference type="GO" id="GO:0009055">
    <property type="term" value="F:electron transfer activity"/>
    <property type="evidence" value="ECO:0007669"/>
    <property type="project" value="InterPro"/>
</dbReference>
<dbReference type="InterPro" id="IPR002323">
    <property type="entry name" value="Cyt_CIE"/>
</dbReference>
<evidence type="ECO:0000256" key="4">
    <source>
        <dbReference type="ARBA" id="ARBA00022982"/>
    </source>
</evidence>
<dbReference type="GO" id="GO:0005506">
    <property type="term" value="F:iron ion binding"/>
    <property type="evidence" value="ECO:0007669"/>
    <property type="project" value="InterPro"/>
</dbReference>
<evidence type="ECO:0000259" key="7">
    <source>
        <dbReference type="Pfam" id="PF13442"/>
    </source>
</evidence>
<feature type="chain" id="PRO_5015903202" evidence="6">
    <location>
        <begin position="20"/>
        <end position="119"/>
    </location>
</feature>
<dbReference type="InterPro" id="IPR036909">
    <property type="entry name" value="Cyt_c-like_dom_sf"/>
</dbReference>
<dbReference type="Gene3D" id="1.10.760.10">
    <property type="entry name" value="Cytochrome c-like domain"/>
    <property type="match status" value="1"/>
</dbReference>
<evidence type="ECO:0000256" key="2">
    <source>
        <dbReference type="ARBA" id="ARBA00022617"/>
    </source>
</evidence>
<keyword evidence="3" id="KW-0479">Metal-binding</keyword>
<evidence type="ECO:0000256" key="1">
    <source>
        <dbReference type="ARBA" id="ARBA00022448"/>
    </source>
</evidence>
<gene>
    <name evidence="8" type="ORF">DI526_18375</name>
</gene>
<dbReference type="PRINTS" id="PR00607">
    <property type="entry name" value="CYTCHROMECIE"/>
</dbReference>
<name>A0A2W5WE42_9CAUL</name>
<dbReference type="RefSeq" id="WP_304281076.1">
    <property type="nucleotide sequence ID" value="NZ_QFQZ01000074.1"/>
</dbReference>
<keyword evidence="1" id="KW-0813">Transport</keyword>
<protein>
    <submittedName>
        <fullName evidence="8">Cytochrome c5 family protein</fullName>
    </submittedName>
</protein>
<evidence type="ECO:0000313" key="8">
    <source>
        <dbReference type="EMBL" id="PZR31888.1"/>
    </source>
</evidence>
<evidence type="ECO:0000313" key="9">
    <source>
        <dbReference type="Proteomes" id="UP000249393"/>
    </source>
</evidence>